<evidence type="ECO:0000313" key="1">
    <source>
        <dbReference type="EnsemblMetazoa" id="ACOM024087-PA.1"/>
    </source>
</evidence>
<dbReference type="EnsemblMetazoa" id="ACOM024087-RA">
    <property type="protein sequence ID" value="ACOM024087-PA.1"/>
    <property type="gene ID" value="ACOM024087"/>
</dbReference>
<name>A0A8W7P2A3_ANOCL</name>
<organism evidence="1">
    <name type="scientific">Anopheles coluzzii</name>
    <name type="common">African malaria mosquito</name>
    <dbReference type="NCBI Taxonomy" id="1518534"/>
    <lineage>
        <taxon>Eukaryota</taxon>
        <taxon>Metazoa</taxon>
        <taxon>Ecdysozoa</taxon>
        <taxon>Arthropoda</taxon>
        <taxon>Hexapoda</taxon>
        <taxon>Insecta</taxon>
        <taxon>Pterygota</taxon>
        <taxon>Neoptera</taxon>
        <taxon>Endopterygota</taxon>
        <taxon>Diptera</taxon>
        <taxon>Nematocera</taxon>
        <taxon>Culicoidea</taxon>
        <taxon>Culicidae</taxon>
        <taxon>Anophelinae</taxon>
        <taxon>Anopheles</taxon>
    </lineage>
</organism>
<accession>A0A8W7P2A3</accession>
<sequence length="107" mass="12130">MAAAATIVKMPMKVVIFRPNHSKPPWIRLAPMDPLTLAPSVFFTITPQLSTADHFGVLRSRWKPRVGSGIDRVFKWKKFRKHAPKKVQRAWAMVMLAAKPSVPAKAW</sequence>
<dbReference type="AlphaFoldDB" id="A0A8W7P2A3"/>
<proteinExistence type="predicted"/>
<protein>
    <submittedName>
        <fullName evidence="1">Uncharacterized protein</fullName>
    </submittedName>
</protein>
<reference evidence="1" key="1">
    <citation type="submission" date="2022-08" db="UniProtKB">
        <authorList>
            <consortium name="EnsemblMetazoa"/>
        </authorList>
    </citation>
    <scope>IDENTIFICATION</scope>
</reference>
<dbReference type="Proteomes" id="UP000075882">
    <property type="component" value="Unassembled WGS sequence"/>
</dbReference>